<name>A0ABQ8B2V0_BRANA</name>
<protein>
    <submittedName>
        <fullName evidence="1">Uncharacterized protein</fullName>
    </submittedName>
</protein>
<gene>
    <name evidence="1" type="ORF">HID58_048164</name>
</gene>
<reference evidence="1 2" key="1">
    <citation type="submission" date="2021-05" db="EMBL/GenBank/DDBJ databases">
        <title>Genome Assembly of Synthetic Allotetraploid Brassica napus Reveals Homoeologous Exchanges between Subgenomes.</title>
        <authorList>
            <person name="Davis J.T."/>
        </authorList>
    </citation>
    <scope>NUCLEOTIDE SEQUENCE [LARGE SCALE GENOMIC DNA]</scope>
    <source>
        <strain evidence="2">cv. Da-Ae</strain>
        <tissue evidence="1">Seedling</tissue>
    </source>
</reference>
<sequence>MLNCDAFEPYERNPNNTRSDLHTSKDQHITYATKAYDFLLWMLDFFQGLYHKYTSWMIYFLRGYCFHTHKIVKIKIPNTMVRIYVEPPRQIILFAYVSFSYLRVRCTNAIYWCACTQLVPRGVNETSKVALIALQGDT</sequence>
<dbReference type="Proteomes" id="UP000824890">
    <property type="component" value="Unassembled WGS sequence"/>
</dbReference>
<organism evidence="1 2">
    <name type="scientific">Brassica napus</name>
    <name type="common">Rape</name>
    <dbReference type="NCBI Taxonomy" id="3708"/>
    <lineage>
        <taxon>Eukaryota</taxon>
        <taxon>Viridiplantae</taxon>
        <taxon>Streptophyta</taxon>
        <taxon>Embryophyta</taxon>
        <taxon>Tracheophyta</taxon>
        <taxon>Spermatophyta</taxon>
        <taxon>Magnoliopsida</taxon>
        <taxon>eudicotyledons</taxon>
        <taxon>Gunneridae</taxon>
        <taxon>Pentapetalae</taxon>
        <taxon>rosids</taxon>
        <taxon>malvids</taxon>
        <taxon>Brassicales</taxon>
        <taxon>Brassicaceae</taxon>
        <taxon>Brassiceae</taxon>
        <taxon>Brassica</taxon>
    </lineage>
</organism>
<comment type="caution">
    <text evidence="1">The sequence shown here is derived from an EMBL/GenBank/DDBJ whole genome shotgun (WGS) entry which is preliminary data.</text>
</comment>
<dbReference type="EMBL" id="JAGKQM010000012">
    <property type="protein sequence ID" value="KAH0898596.1"/>
    <property type="molecule type" value="Genomic_DNA"/>
</dbReference>
<evidence type="ECO:0000313" key="2">
    <source>
        <dbReference type="Proteomes" id="UP000824890"/>
    </source>
</evidence>
<keyword evidence="2" id="KW-1185">Reference proteome</keyword>
<accession>A0ABQ8B2V0</accession>
<evidence type="ECO:0000313" key="1">
    <source>
        <dbReference type="EMBL" id="KAH0898596.1"/>
    </source>
</evidence>
<proteinExistence type="predicted"/>